<evidence type="ECO:0000313" key="7">
    <source>
        <dbReference type="EMBL" id="EEN62528.1"/>
    </source>
</evidence>
<evidence type="ECO:0000259" key="6">
    <source>
        <dbReference type="PROSITE" id="PS50011"/>
    </source>
</evidence>
<evidence type="ECO:0000256" key="3">
    <source>
        <dbReference type="ARBA" id="ARBA00022777"/>
    </source>
</evidence>
<dbReference type="PANTHER" id="PTHR43289:SF33">
    <property type="entry name" value="SERINE_THREONINE KINASE 31"/>
    <property type="match status" value="1"/>
</dbReference>
<dbReference type="PROSITE" id="PS50011">
    <property type="entry name" value="PROTEIN_KINASE_DOM"/>
    <property type="match status" value="1"/>
</dbReference>
<feature type="region of interest" description="Disordered" evidence="5">
    <location>
        <begin position="1"/>
        <end position="30"/>
    </location>
</feature>
<dbReference type="OrthoDB" id="6097776at2759"/>
<feature type="compositionally biased region" description="Basic residues" evidence="5">
    <location>
        <begin position="1"/>
        <end position="21"/>
    </location>
</feature>
<evidence type="ECO:0000256" key="5">
    <source>
        <dbReference type="SAM" id="MobiDB-lite"/>
    </source>
</evidence>
<dbReference type="GeneID" id="118425291"/>
<dbReference type="STRING" id="7739.C3YB66"/>
<reference evidence="7" key="1">
    <citation type="journal article" date="2008" name="Nature">
        <title>The amphioxus genome and the evolution of the chordate karyotype.</title>
        <authorList>
            <consortium name="US DOE Joint Genome Institute (JGI-PGF)"/>
            <person name="Putnam N.H."/>
            <person name="Butts T."/>
            <person name="Ferrier D.E.K."/>
            <person name="Furlong R.F."/>
            <person name="Hellsten U."/>
            <person name="Kawashima T."/>
            <person name="Robinson-Rechavi M."/>
            <person name="Shoguchi E."/>
            <person name="Terry A."/>
            <person name="Yu J.-K."/>
            <person name="Benito-Gutierrez E.L."/>
            <person name="Dubchak I."/>
            <person name="Garcia-Fernandez J."/>
            <person name="Gibson-Brown J.J."/>
            <person name="Grigoriev I.V."/>
            <person name="Horton A.C."/>
            <person name="de Jong P.J."/>
            <person name="Jurka J."/>
            <person name="Kapitonov V.V."/>
            <person name="Kohara Y."/>
            <person name="Kuroki Y."/>
            <person name="Lindquist E."/>
            <person name="Lucas S."/>
            <person name="Osoegawa K."/>
            <person name="Pennacchio L.A."/>
            <person name="Salamov A.A."/>
            <person name="Satou Y."/>
            <person name="Sauka-Spengler T."/>
            <person name="Schmutz J."/>
            <person name="Shin-I T."/>
            <person name="Toyoda A."/>
            <person name="Bronner-Fraser M."/>
            <person name="Fujiyama A."/>
            <person name="Holland L.Z."/>
            <person name="Holland P.W.H."/>
            <person name="Satoh N."/>
            <person name="Rokhsar D.S."/>
        </authorList>
    </citation>
    <scope>NUCLEOTIDE SEQUENCE [LARGE SCALE GENOMIC DNA]</scope>
    <source>
        <strain evidence="7">S238N-H82</strain>
        <tissue evidence="7">Testes</tissue>
    </source>
</reference>
<dbReference type="eggNOG" id="KOG1187">
    <property type="taxonomic scope" value="Eukaryota"/>
</dbReference>
<keyword evidence="1" id="KW-0808">Transferase</keyword>
<reference evidence="9" key="3">
    <citation type="submission" date="2025-04" db="UniProtKB">
        <authorList>
            <consortium name="RefSeq"/>
        </authorList>
    </citation>
    <scope>IDENTIFICATION</scope>
    <source>
        <strain evidence="9">S238N-H82</strain>
        <tissue evidence="9">Testes</tissue>
    </source>
</reference>
<dbReference type="Proteomes" id="UP000001554">
    <property type="component" value="Chromosome 11"/>
</dbReference>
<name>C3YB66_BRAFL</name>
<dbReference type="Gene3D" id="1.10.510.10">
    <property type="entry name" value="Transferase(Phosphotransferase) domain 1"/>
    <property type="match status" value="1"/>
</dbReference>
<dbReference type="AlphaFoldDB" id="C3YB66"/>
<proteinExistence type="predicted"/>
<evidence type="ECO:0000313" key="9">
    <source>
        <dbReference type="RefSeq" id="XP_035689988.1"/>
    </source>
</evidence>
<dbReference type="GO" id="GO:0004674">
    <property type="term" value="F:protein serine/threonine kinase activity"/>
    <property type="evidence" value="ECO:0000318"/>
    <property type="project" value="GO_Central"/>
</dbReference>
<dbReference type="InterPro" id="IPR011009">
    <property type="entry name" value="Kinase-like_dom_sf"/>
</dbReference>
<dbReference type="Pfam" id="PF00069">
    <property type="entry name" value="Pkinase"/>
    <property type="match status" value="1"/>
</dbReference>
<dbReference type="OMA" id="GMSTHIA"/>
<protein>
    <submittedName>
        <fullName evidence="9">Cysteine-rich receptor-like protein kinase 27</fullName>
    </submittedName>
</protein>
<keyword evidence="4" id="KW-0067">ATP-binding</keyword>
<sequence length="314" mass="35194">MGKVNLKQRQRKRQRRKVKRKGAFEEKKQQAVEELEQHKQLVEQTLRDEKEQELEDCRTTIMIYDSDLSDPADGPTSLGAGSFGVVYLKRLRGANNSYVACKVVDSAARRADLRQEADLLARVCHRHWFPVLFGWNLDVAQPFLVQEFVSCPAGTRTALTLTSAMKHPAEPLLLKTLDFVLILTEVARGLVYLHGARILHNDLKHDNVMVTTRDKRIIAKIIDFGSACHAEQPAKFHVPTGMSTHIAPEVANGGAVTRLSNIYSYGRLVQDVEAVMKTGYPCMNQIATACFSPARADDRPDIEPIIRLLETAGH</sequence>
<evidence type="ECO:0000256" key="2">
    <source>
        <dbReference type="ARBA" id="ARBA00022741"/>
    </source>
</evidence>
<dbReference type="SUPFAM" id="SSF56112">
    <property type="entry name" value="Protein kinase-like (PK-like)"/>
    <property type="match status" value="1"/>
</dbReference>
<dbReference type="KEGG" id="bfo:118425291"/>
<reference evidence="8" key="2">
    <citation type="journal article" date="2020" name="Nat. Ecol. Evol.">
        <title>Deeply conserved synteny resolves early events in vertebrate evolution.</title>
        <authorList>
            <person name="Simakov O."/>
            <person name="Marletaz F."/>
            <person name="Yue J.X."/>
            <person name="O'Connell B."/>
            <person name="Jenkins J."/>
            <person name="Brandt A."/>
            <person name="Calef R."/>
            <person name="Tung C.H."/>
            <person name="Huang T.K."/>
            <person name="Schmutz J."/>
            <person name="Satoh N."/>
            <person name="Yu J.K."/>
            <person name="Putnam N.H."/>
            <person name="Green R.E."/>
            <person name="Rokhsar D.S."/>
        </authorList>
    </citation>
    <scope>NUCLEOTIDE SEQUENCE [LARGE SCALE GENOMIC DNA]</scope>
    <source>
        <strain evidence="8">S238N-H82</strain>
    </source>
</reference>
<dbReference type="RefSeq" id="XP_035689988.1">
    <property type="nucleotide sequence ID" value="XM_035834095.1"/>
</dbReference>
<dbReference type="PANTHER" id="PTHR43289">
    <property type="entry name" value="MITOGEN-ACTIVATED PROTEIN KINASE KINASE KINASE 20-RELATED"/>
    <property type="match status" value="1"/>
</dbReference>
<gene>
    <name evidence="9" type="primary">LOC118425291</name>
    <name evidence="7" type="ORF">BRAFLDRAFT_91898</name>
</gene>
<feature type="domain" description="Protein kinase" evidence="6">
    <location>
        <begin position="72"/>
        <end position="314"/>
    </location>
</feature>
<evidence type="ECO:0000256" key="1">
    <source>
        <dbReference type="ARBA" id="ARBA00022679"/>
    </source>
</evidence>
<dbReference type="InParanoid" id="C3YB66"/>
<dbReference type="InterPro" id="IPR008271">
    <property type="entry name" value="Ser/Thr_kinase_AS"/>
</dbReference>
<keyword evidence="2" id="KW-0547">Nucleotide-binding</keyword>
<dbReference type="SMART" id="SM00220">
    <property type="entry name" value="S_TKc"/>
    <property type="match status" value="1"/>
</dbReference>
<accession>C3YB66</accession>
<keyword evidence="8" id="KW-1185">Reference proteome</keyword>
<keyword evidence="3" id="KW-0418">Kinase</keyword>
<dbReference type="PROSITE" id="PS00108">
    <property type="entry name" value="PROTEIN_KINASE_ST"/>
    <property type="match status" value="1"/>
</dbReference>
<organism>
    <name type="scientific">Branchiostoma floridae</name>
    <name type="common">Florida lancelet</name>
    <name type="synonym">Amphioxus</name>
    <dbReference type="NCBI Taxonomy" id="7739"/>
    <lineage>
        <taxon>Eukaryota</taxon>
        <taxon>Metazoa</taxon>
        <taxon>Chordata</taxon>
        <taxon>Cephalochordata</taxon>
        <taxon>Leptocardii</taxon>
        <taxon>Amphioxiformes</taxon>
        <taxon>Branchiostomatidae</taxon>
        <taxon>Branchiostoma</taxon>
    </lineage>
</organism>
<evidence type="ECO:0000313" key="8">
    <source>
        <dbReference type="Proteomes" id="UP000001554"/>
    </source>
</evidence>
<dbReference type="EMBL" id="GG666496">
    <property type="protein sequence ID" value="EEN62528.1"/>
    <property type="molecule type" value="Genomic_DNA"/>
</dbReference>
<evidence type="ECO:0000256" key="4">
    <source>
        <dbReference type="ARBA" id="ARBA00022840"/>
    </source>
</evidence>
<dbReference type="GO" id="GO:0005524">
    <property type="term" value="F:ATP binding"/>
    <property type="evidence" value="ECO:0007669"/>
    <property type="project" value="UniProtKB-KW"/>
</dbReference>
<dbReference type="InterPro" id="IPR000719">
    <property type="entry name" value="Prot_kinase_dom"/>
</dbReference>